<name>A0ACB8ATV5_9AGAM</name>
<comment type="caution">
    <text evidence="1">The sequence shown here is derived from an EMBL/GenBank/DDBJ whole genome shotgun (WGS) entry which is preliminary data.</text>
</comment>
<organism evidence="1 2">
    <name type="scientific">Leucogyrophana mollusca</name>
    <dbReference type="NCBI Taxonomy" id="85980"/>
    <lineage>
        <taxon>Eukaryota</taxon>
        <taxon>Fungi</taxon>
        <taxon>Dikarya</taxon>
        <taxon>Basidiomycota</taxon>
        <taxon>Agaricomycotina</taxon>
        <taxon>Agaricomycetes</taxon>
        <taxon>Agaricomycetidae</taxon>
        <taxon>Boletales</taxon>
        <taxon>Boletales incertae sedis</taxon>
        <taxon>Leucogyrophana</taxon>
    </lineage>
</organism>
<dbReference type="Proteomes" id="UP000790709">
    <property type="component" value="Unassembled WGS sequence"/>
</dbReference>
<reference evidence="1" key="1">
    <citation type="journal article" date="2021" name="New Phytol.">
        <title>Evolutionary innovations through gain and loss of genes in the ectomycorrhizal Boletales.</title>
        <authorList>
            <person name="Wu G."/>
            <person name="Miyauchi S."/>
            <person name="Morin E."/>
            <person name="Kuo A."/>
            <person name="Drula E."/>
            <person name="Varga T."/>
            <person name="Kohler A."/>
            <person name="Feng B."/>
            <person name="Cao Y."/>
            <person name="Lipzen A."/>
            <person name="Daum C."/>
            <person name="Hundley H."/>
            <person name="Pangilinan J."/>
            <person name="Johnson J."/>
            <person name="Barry K."/>
            <person name="LaButti K."/>
            <person name="Ng V."/>
            <person name="Ahrendt S."/>
            <person name="Min B."/>
            <person name="Choi I.G."/>
            <person name="Park H."/>
            <person name="Plett J.M."/>
            <person name="Magnuson J."/>
            <person name="Spatafora J.W."/>
            <person name="Nagy L.G."/>
            <person name="Henrissat B."/>
            <person name="Grigoriev I.V."/>
            <person name="Yang Z.L."/>
            <person name="Xu J."/>
            <person name="Martin F.M."/>
        </authorList>
    </citation>
    <scope>NUCLEOTIDE SEQUENCE</scope>
    <source>
        <strain evidence="1">KUC20120723A-06</strain>
    </source>
</reference>
<keyword evidence="2" id="KW-1185">Reference proteome</keyword>
<gene>
    <name evidence="1" type="ORF">BV22DRAFT_990151</name>
</gene>
<feature type="non-terminal residue" evidence="1">
    <location>
        <position position="1"/>
    </location>
</feature>
<evidence type="ECO:0000313" key="2">
    <source>
        <dbReference type="Proteomes" id="UP000790709"/>
    </source>
</evidence>
<protein>
    <submittedName>
        <fullName evidence="1">Uncharacterized protein</fullName>
    </submittedName>
</protein>
<evidence type="ECO:0000313" key="1">
    <source>
        <dbReference type="EMBL" id="KAH7916986.1"/>
    </source>
</evidence>
<dbReference type="EMBL" id="MU267380">
    <property type="protein sequence ID" value="KAH7916986.1"/>
    <property type="molecule type" value="Genomic_DNA"/>
</dbReference>
<proteinExistence type="predicted"/>
<accession>A0ACB8ATV5</accession>
<feature type="non-terminal residue" evidence="1">
    <location>
        <position position="147"/>
    </location>
</feature>
<sequence length="147" mass="17763">WLQNNIKERWEKRLDVSQQGQPADVLVLKTEYNTAWNYFNAKDLTDTMFGYWRTWLDKADRREFNSEFPEPPEDYEDEVDCHARLSTRFGTSYDDSLYIPDLRKIDILNRRIITSRKRTRNLFDLTGLWKKIVLEKLDERLPEEVTP</sequence>